<comment type="subunit">
    <text evidence="7">Monomer.</text>
</comment>
<feature type="domain" description="HTH cro/C1-type" evidence="8">
    <location>
        <begin position="40"/>
        <end position="94"/>
    </location>
</feature>
<dbReference type="Pfam" id="PF01381">
    <property type="entry name" value="HTH_3"/>
    <property type="match status" value="1"/>
</dbReference>
<evidence type="ECO:0000313" key="9">
    <source>
        <dbReference type="EMBL" id="MCW3476656.1"/>
    </source>
</evidence>
<protein>
    <recommendedName>
        <fullName evidence="7">Shikimate kinase</fullName>
        <shortName evidence="7">SK</shortName>
        <ecNumber evidence="7">2.7.1.71</ecNumber>
    </recommendedName>
</protein>
<dbReference type="InterPro" id="IPR000623">
    <property type="entry name" value="Shikimate_kinase/TSH1"/>
</dbReference>
<dbReference type="AlphaFoldDB" id="A0AA42CGZ5"/>
<dbReference type="NCBIfam" id="NF006015">
    <property type="entry name" value="PRK08154.1"/>
    <property type="match status" value="1"/>
</dbReference>
<dbReference type="SUPFAM" id="SSF52540">
    <property type="entry name" value="P-loop containing nucleoside triphosphate hydrolases"/>
    <property type="match status" value="1"/>
</dbReference>
<feature type="binding site" evidence="7">
    <location>
        <position position="293"/>
    </location>
    <ligand>
        <name>ATP</name>
        <dbReference type="ChEBI" id="CHEBI:30616"/>
    </ligand>
</feature>
<dbReference type="SMART" id="SM00530">
    <property type="entry name" value="HTH_XRE"/>
    <property type="match status" value="1"/>
</dbReference>
<dbReference type="GO" id="GO:0000287">
    <property type="term" value="F:magnesium ion binding"/>
    <property type="evidence" value="ECO:0007669"/>
    <property type="project" value="UniProtKB-UniRule"/>
</dbReference>
<evidence type="ECO:0000256" key="1">
    <source>
        <dbReference type="ARBA" id="ARBA00022605"/>
    </source>
</evidence>
<keyword evidence="7" id="KW-0479">Metal-binding</keyword>
<comment type="function">
    <text evidence="7">Catalyzes the specific phosphorylation of the 3-hydroxyl group of shikimic acid using ATP as a cosubstrate.</text>
</comment>
<keyword evidence="5 7" id="KW-0067">ATP-binding</keyword>
<evidence type="ECO:0000256" key="2">
    <source>
        <dbReference type="ARBA" id="ARBA00022679"/>
    </source>
</evidence>
<keyword evidence="6 7" id="KW-0057">Aromatic amino acid biosynthesis</keyword>
<comment type="caution">
    <text evidence="9">The sequence shown here is derived from an EMBL/GenBank/DDBJ whole genome shotgun (WGS) entry which is preliminary data.</text>
</comment>
<dbReference type="SUPFAM" id="SSF47413">
    <property type="entry name" value="lambda repressor-like DNA-binding domains"/>
    <property type="match status" value="1"/>
</dbReference>
<evidence type="ECO:0000256" key="4">
    <source>
        <dbReference type="ARBA" id="ARBA00022777"/>
    </source>
</evidence>
<gene>
    <name evidence="7" type="primary">aroK</name>
    <name evidence="9" type="ORF">OL599_19000</name>
</gene>
<feature type="binding site" evidence="7">
    <location>
        <position position="219"/>
    </location>
    <ligand>
        <name>substrate</name>
    </ligand>
</feature>
<dbReference type="Proteomes" id="UP001165679">
    <property type="component" value="Unassembled WGS sequence"/>
</dbReference>
<feature type="binding site" evidence="7">
    <location>
        <begin position="150"/>
        <end position="155"/>
    </location>
    <ligand>
        <name>ATP</name>
        <dbReference type="ChEBI" id="CHEBI:30616"/>
    </ligand>
</feature>
<dbReference type="GO" id="GO:0008652">
    <property type="term" value="P:amino acid biosynthetic process"/>
    <property type="evidence" value="ECO:0007669"/>
    <property type="project" value="UniProtKB-KW"/>
</dbReference>
<keyword evidence="7" id="KW-0963">Cytoplasm</keyword>
<feature type="binding site" evidence="7">
    <location>
        <position position="196"/>
    </location>
    <ligand>
        <name>substrate</name>
    </ligand>
</feature>
<accession>A0AA42CGZ5</accession>
<keyword evidence="7" id="KW-0460">Magnesium</keyword>
<evidence type="ECO:0000259" key="8">
    <source>
        <dbReference type="PROSITE" id="PS50943"/>
    </source>
</evidence>
<dbReference type="GO" id="GO:0005829">
    <property type="term" value="C:cytosol"/>
    <property type="evidence" value="ECO:0007669"/>
    <property type="project" value="TreeGrafter"/>
</dbReference>
<evidence type="ECO:0000313" key="10">
    <source>
        <dbReference type="Proteomes" id="UP001165679"/>
    </source>
</evidence>
<reference evidence="9" key="2">
    <citation type="submission" date="2022-10" db="EMBL/GenBank/DDBJ databases">
        <authorList>
            <person name="Trinh H.N."/>
        </authorList>
    </citation>
    <scope>NUCLEOTIDE SEQUENCE</scope>
    <source>
        <strain evidence="9">RN2-1</strain>
    </source>
</reference>
<comment type="similarity">
    <text evidence="7">Belongs to the shikimate kinase family.</text>
</comment>
<comment type="cofactor">
    <cofactor evidence="7">
        <name>Mg(2+)</name>
        <dbReference type="ChEBI" id="CHEBI:18420"/>
    </cofactor>
    <text evidence="7">Binds 1 Mg(2+) ion per subunit.</text>
</comment>
<dbReference type="PROSITE" id="PS50943">
    <property type="entry name" value="HTH_CROC1"/>
    <property type="match status" value="1"/>
</dbReference>
<dbReference type="EMBL" id="JAPDNT010000022">
    <property type="protein sequence ID" value="MCW3476656.1"/>
    <property type="molecule type" value="Genomic_DNA"/>
</dbReference>
<dbReference type="HAMAP" id="MF_00109">
    <property type="entry name" value="Shikimate_kinase"/>
    <property type="match status" value="1"/>
</dbReference>
<dbReference type="InterPro" id="IPR027417">
    <property type="entry name" value="P-loop_NTPase"/>
</dbReference>
<dbReference type="GO" id="GO:0009073">
    <property type="term" value="P:aromatic amino acid family biosynthetic process"/>
    <property type="evidence" value="ECO:0007669"/>
    <property type="project" value="UniProtKB-KW"/>
</dbReference>
<dbReference type="PRINTS" id="PR01100">
    <property type="entry name" value="SHIKIMTKNASE"/>
</dbReference>
<dbReference type="PANTHER" id="PTHR21087:SF16">
    <property type="entry name" value="SHIKIMATE KINASE 1, CHLOROPLASTIC"/>
    <property type="match status" value="1"/>
</dbReference>
<comment type="subcellular location">
    <subcellularLocation>
        <location evidence="7">Cytoplasm</location>
    </subcellularLocation>
</comment>
<keyword evidence="4 7" id="KW-0418">Kinase</keyword>
<name>A0AA42CGZ5_9PROT</name>
<dbReference type="InterPro" id="IPR031322">
    <property type="entry name" value="Shikimate/glucono_kinase"/>
</dbReference>
<keyword evidence="10" id="KW-1185">Reference proteome</keyword>
<evidence type="ECO:0000256" key="6">
    <source>
        <dbReference type="ARBA" id="ARBA00023141"/>
    </source>
</evidence>
<comment type="pathway">
    <text evidence="7">Metabolic intermediate biosynthesis; chorismate biosynthesis; chorismate from D-erythrose 4-phosphate and phosphoenolpyruvate: step 5/7.</text>
</comment>
<dbReference type="PANTHER" id="PTHR21087">
    <property type="entry name" value="SHIKIMATE KINASE"/>
    <property type="match status" value="1"/>
</dbReference>
<reference evidence="9" key="1">
    <citation type="submission" date="2022-09" db="EMBL/GenBank/DDBJ databases">
        <title>Rhodovastum sp. nov. RN2-1 isolated from soil in Seongnam, South Korea.</title>
        <authorList>
            <person name="Le N.T."/>
        </authorList>
    </citation>
    <scope>NUCLEOTIDE SEQUENCE</scope>
    <source>
        <strain evidence="9">RN2-1</strain>
    </source>
</reference>
<dbReference type="InterPro" id="IPR001387">
    <property type="entry name" value="Cro/C1-type_HTH"/>
</dbReference>
<organism evidence="9 10">
    <name type="scientific">Limobrevibacterium gyesilva</name>
    <dbReference type="NCBI Taxonomy" id="2991712"/>
    <lineage>
        <taxon>Bacteria</taxon>
        <taxon>Pseudomonadati</taxon>
        <taxon>Pseudomonadota</taxon>
        <taxon>Alphaproteobacteria</taxon>
        <taxon>Acetobacterales</taxon>
        <taxon>Acetobacteraceae</taxon>
        <taxon>Limobrevibacterium</taxon>
    </lineage>
</organism>
<dbReference type="Pfam" id="PF01202">
    <property type="entry name" value="SKI"/>
    <property type="match status" value="1"/>
</dbReference>
<dbReference type="EC" id="2.7.1.71" evidence="7"/>
<keyword evidence="3 7" id="KW-0547">Nucleotide-binding</keyword>
<dbReference type="CDD" id="cd00464">
    <property type="entry name" value="SK"/>
    <property type="match status" value="1"/>
</dbReference>
<dbReference type="RefSeq" id="WP_264715473.1">
    <property type="nucleotide sequence ID" value="NZ_JAPDNT010000022.1"/>
</dbReference>
<keyword evidence="2 7" id="KW-0808">Transferase</keyword>
<evidence type="ECO:0000256" key="3">
    <source>
        <dbReference type="ARBA" id="ARBA00022741"/>
    </source>
</evidence>
<proteinExistence type="inferred from homology"/>
<feature type="binding site" evidence="7">
    <location>
        <position position="172"/>
    </location>
    <ligand>
        <name>substrate</name>
    </ligand>
</feature>
<dbReference type="Gene3D" id="1.10.260.40">
    <property type="entry name" value="lambda repressor-like DNA-binding domains"/>
    <property type="match status" value="1"/>
</dbReference>
<dbReference type="GO" id="GO:0004765">
    <property type="term" value="F:shikimate kinase activity"/>
    <property type="evidence" value="ECO:0007669"/>
    <property type="project" value="UniProtKB-UniRule"/>
</dbReference>
<dbReference type="Gene3D" id="3.40.50.300">
    <property type="entry name" value="P-loop containing nucleotide triphosphate hydrolases"/>
    <property type="match status" value="1"/>
</dbReference>
<evidence type="ECO:0000256" key="5">
    <source>
        <dbReference type="ARBA" id="ARBA00022840"/>
    </source>
</evidence>
<feature type="binding site" evidence="7">
    <location>
        <position position="154"/>
    </location>
    <ligand>
        <name>Mg(2+)</name>
        <dbReference type="ChEBI" id="CHEBI:18420"/>
    </ligand>
</feature>
<sequence length="307" mass="33594">MAPRPDEGERFLDALKASPRPGAPPASDDAAFLHGVGERLRLLRARRGMTRRILSRQSGVSERYIAQMEAGGGNVSILLLRAIARALGVPATDLLADQPEHAADTALLDDLLARLTPDQRREARALLARHFGAQPHPGRATRIALIGLRGAGKSSLGRRLAEQRRVPFYELDREIEREAGTELREIFELHGQGGFRRLERAALERLLATGSGAVIATGGSIVADAATFALLLSHCRTVWVRAAPEEHMQRVLDQGDLRPMQDNRQAMKDLRAILASRESLYARADHILDTSGQTLDESVNALVTLLK</sequence>
<dbReference type="GO" id="GO:0003677">
    <property type="term" value="F:DNA binding"/>
    <property type="evidence" value="ECO:0007669"/>
    <property type="project" value="InterPro"/>
</dbReference>
<feature type="binding site" evidence="7">
    <location>
        <position position="258"/>
    </location>
    <ligand>
        <name>ATP</name>
        <dbReference type="ChEBI" id="CHEBI:30616"/>
    </ligand>
</feature>
<dbReference type="InterPro" id="IPR010982">
    <property type="entry name" value="Lambda_DNA-bd_dom_sf"/>
</dbReference>
<keyword evidence="1 7" id="KW-0028">Amino-acid biosynthesis</keyword>
<dbReference type="GO" id="GO:0005524">
    <property type="term" value="F:ATP binding"/>
    <property type="evidence" value="ECO:0007669"/>
    <property type="project" value="UniProtKB-UniRule"/>
</dbReference>
<evidence type="ECO:0000256" key="7">
    <source>
        <dbReference type="HAMAP-Rule" id="MF_00109"/>
    </source>
</evidence>
<feature type="binding site" evidence="7">
    <location>
        <position position="277"/>
    </location>
    <ligand>
        <name>substrate</name>
    </ligand>
</feature>
<comment type="catalytic activity">
    <reaction evidence="7">
        <text>shikimate + ATP = 3-phosphoshikimate + ADP + H(+)</text>
        <dbReference type="Rhea" id="RHEA:13121"/>
        <dbReference type="ChEBI" id="CHEBI:15378"/>
        <dbReference type="ChEBI" id="CHEBI:30616"/>
        <dbReference type="ChEBI" id="CHEBI:36208"/>
        <dbReference type="ChEBI" id="CHEBI:145989"/>
        <dbReference type="ChEBI" id="CHEBI:456216"/>
        <dbReference type="EC" id="2.7.1.71"/>
    </reaction>
</comment>
<dbReference type="GO" id="GO:0009423">
    <property type="term" value="P:chorismate biosynthetic process"/>
    <property type="evidence" value="ECO:0007669"/>
    <property type="project" value="UniProtKB-UniRule"/>
</dbReference>
<dbReference type="CDD" id="cd00093">
    <property type="entry name" value="HTH_XRE"/>
    <property type="match status" value="1"/>
</dbReference>